<keyword evidence="1" id="KW-0456">Lyase</keyword>
<dbReference type="RefSeq" id="WP_181611521.1">
    <property type="nucleotide sequence ID" value="NZ_BAABAM010000003.1"/>
</dbReference>
<proteinExistence type="predicted"/>
<keyword evidence="2" id="KW-1185">Reference proteome</keyword>
<organism evidence="1 2">
    <name type="scientific">Nonomuraea soli</name>
    <dbReference type="NCBI Taxonomy" id="1032476"/>
    <lineage>
        <taxon>Bacteria</taxon>
        <taxon>Bacillati</taxon>
        <taxon>Actinomycetota</taxon>
        <taxon>Actinomycetes</taxon>
        <taxon>Streptosporangiales</taxon>
        <taxon>Streptosporangiaceae</taxon>
        <taxon>Nonomuraea</taxon>
    </lineage>
</organism>
<evidence type="ECO:0000313" key="2">
    <source>
        <dbReference type="Proteomes" id="UP000530928"/>
    </source>
</evidence>
<name>A0A7W0CKE9_9ACTN</name>
<comment type="caution">
    <text evidence="1">The sequence shown here is derived from an EMBL/GenBank/DDBJ whole genome shotgun (WGS) entry which is preliminary data.</text>
</comment>
<accession>A0A7W0CKE9</accession>
<dbReference type="GO" id="GO:0016829">
    <property type="term" value="F:lyase activity"/>
    <property type="evidence" value="ECO:0007669"/>
    <property type="project" value="UniProtKB-KW"/>
</dbReference>
<dbReference type="EMBL" id="JACDUR010000004">
    <property type="protein sequence ID" value="MBA2892798.1"/>
    <property type="molecule type" value="Genomic_DNA"/>
</dbReference>
<dbReference type="InterPro" id="IPR029068">
    <property type="entry name" value="Glyas_Bleomycin-R_OHBP_Dase"/>
</dbReference>
<sequence length="115" mass="12235">MPKVETIIYPVSDLAKAKTVFGALVGAEPYMDEVYYVGYHVDGQDIGLDPNGHRQGMTGPVCYWHVQDIAASLQRLLTTGAVLRQDITDVGGGKLTALVTDADGNVVGLTQAAED</sequence>
<dbReference type="AlphaFoldDB" id="A0A7W0CKE9"/>
<dbReference type="Gene3D" id="3.10.180.10">
    <property type="entry name" value="2,3-Dihydroxybiphenyl 1,2-Dioxygenase, domain 1"/>
    <property type="match status" value="1"/>
</dbReference>
<evidence type="ECO:0000313" key="1">
    <source>
        <dbReference type="EMBL" id="MBA2892798.1"/>
    </source>
</evidence>
<reference evidence="1 2" key="1">
    <citation type="submission" date="2020-07" db="EMBL/GenBank/DDBJ databases">
        <title>Genomic Encyclopedia of Type Strains, Phase IV (KMG-IV): sequencing the most valuable type-strain genomes for metagenomic binning, comparative biology and taxonomic classification.</title>
        <authorList>
            <person name="Goeker M."/>
        </authorList>
    </citation>
    <scope>NUCLEOTIDE SEQUENCE [LARGE SCALE GENOMIC DNA]</scope>
    <source>
        <strain evidence="1 2">DSM 45533</strain>
    </source>
</reference>
<gene>
    <name evidence="1" type="ORF">HNR30_004152</name>
</gene>
<protein>
    <submittedName>
        <fullName evidence="1">Putative enzyme related to lactoylglutathione lyase</fullName>
    </submittedName>
</protein>
<dbReference type="Proteomes" id="UP000530928">
    <property type="component" value="Unassembled WGS sequence"/>
</dbReference>
<dbReference type="SUPFAM" id="SSF54593">
    <property type="entry name" value="Glyoxalase/Bleomycin resistance protein/Dihydroxybiphenyl dioxygenase"/>
    <property type="match status" value="1"/>
</dbReference>